<protein>
    <submittedName>
        <fullName evidence="1">Uncharacterized protein</fullName>
    </submittedName>
</protein>
<gene>
    <name evidence="1" type="ORF">CCACVL1_00367</name>
</gene>
<keyword evidence="2" id="KW-1185">Reference proteome</keyword>
<feature type="non-terminal residue" evidence="1">
    <location>
        <position position="1"/>
    </location>
</feature>
<comment type="caution">
    <text evidence="1">The sequence shown here is derived from an EMBL/GenBank/DDBJ whole genome shotgun (WGS) entry which is preliminary data.</text>
</comment>
<accession>A0A1R3KX26</accession>
<name>A0A1R3KX26_COCAP</name>
<sequence length="23" mass="2573">GGYIRKLGAYLSASSYRMGQHQE</sequence>
<dbReference type="Gramene" id="OMP11645">
    <property type="protein sequence ID" value="OMP11645"/>
    <property type="gene ID" value="CCACVL1_00367"/>
</dbReference>
<dbReference type="AlphaFoldDB" id="A0A1R3KX26"/>
<dbReference type="EMBL" id="AWWV01001062">
    <property type="protein sequence ID" value="OMP11645.1"/>
    <property type="molecule type" value="Genomic_DNA"/>
</dbReference>
<reference evidence="1 2" key="1">
    <citation type="submission" date="2013-09" db="EMBL/GenBank/DDBJ databases">
        <title>Corchorus capsularis genome sequencing.</title>
        <authorList>
            <person name="Alam M."/>
            <person name="Haque M.S."/>
            <person name="Islam M.S."/>
            <person name="Emdad E.M."/>
            <person name="Islam M.M."/>
            <person name="Ahmed B."/>
            <person name="Halim A."/>
            <person name="Hossen Q.M.M."/>
            <person name="Hossain M.Z."/>
            <person name="Ahmed R."/>
            <person name="Khan M.M."/>
            <person name="Islam R."/>
            <person name="Rashid M.M."/>
            <person name="Khan S.A."/>
            <person name="Rahman M.S."/>
            <person name="Alam M."/>
        </authorList>
    </citation>
    <scope>NUCLEOTIDE SEQUENCE [LARGE SCALE GENOMIC DNA]</scope>
    <source>
        <strain evidence="2">cv. CVL-1</strain>
        <tissue evidence="1">Whole seedling</tissue>
    </source>
</reference>
<organism evidence="1 2">
    <name type="scientific">Corchorus capsularis</name>
    <name type="common">Jute</name>
    <dbReference type="NCBI Taxonomy" id="210143"/>
    <lineage>
        <taxon>Eukaryota</taxon>
        <taxon>Viridiplantae</taxon>
        <taxon>Streptophyta</taxon>
        <taxon>Embryophyta</taxon>
        <taxon>Tracheophyta</taxon>
        <taxon>Spermatophyta</taxon>
        <taxon>Magnoliopsida</taxon>
        <taxon>eudicotyledons</taxon>
        <taxon>Gunneridae</taxon>
        <taxon>Pentapetalae</taxon>
        <taxon>rosids</taxon>
        <taxon>malvids</taxon>
        <taxon>Malvales</taxon>
        <taxon>Malvaceae</taxon>
        <taxon>Grewioideae</taxon>
        <taxon>Apeibeae</taxon>
        <taxon>Corchorus</taxon>
    </lineage>
</organism>
<evidence type="ECO:0000313" key="2">
    <source>
        <dbReference type="Proteomes" id="UP000188268"/>
    </source>
</evidence>
<dbReference type="Proteomes" id="UP000188268">
    <property type="component" value="Unassembled WGS sequence"/>
</dbReference>
<proteinExistence type="predicted"/>
<evidence type="ECO:0000313" key="1">
    <source>
        <dbReference type="EMBL" id="OMP11645.1"/>
    </source>
</evidence>